<dbReference type="AlphaFoldDB" id="A0A383VZM7"/>
<dbReference type="PROSITE" id="PS51186">
    <property type="entry name" value="GNAT"/>
    <property type="match status" value="1"/>
</dbReference>
<dbReference type="InterPro" id="IPR016181">
    <property type="entry name" value="Acyl_CoA_acyltransferase"/>
</dbReference>
<dbReference type="InterPro" id="IPR000182">
    <property type="entry name" value="GNAT_dom"/>
</dbReference>
<evidence type="ECO:0000313" key="2">
    <source>
        <dbReference type="EMBL" id="SZX69856.1"/>
    </source>
</evidence>
<dbReference type="InterPro" id="IPR050276">
    <property type="entry name" value="MshD_Acetyltransferase"/>
</dbReference>
<organism evidence="2 3">
    <name type="scientific">Tetradesmus obliquus</name>
    <name type="common">Green alga</name>
    <name type="synonym">Acutodesmus obliquus</name>
    <dbReference type="NCBI Taxonomy" id="3088"/>
    <lineage>
        <taxon>Eukaryota</taxon>
        <taxon>Viridiplantae</taxon>
        <taxon>Chlorophyta</taxon>
        <taxon>core chlorophytes</taxon>
        <taxon>Chlorophyceae</taxon>
        <taxon>CS clade</taxon>
        <taxon>Sphaeropleales</taxon>
        <taxon>Scenedesmaceae</taxon>
        <taxon>Tetradesmus</taxon>
    </lineage>
</organism>
<evidence type="ECO:0000259" key="1">
    <source>
        <dbReference type="PROSITE" id="PS51186"/>
    </source>
</evidence>
<evidence type="ECO:0000313" key="3">
    <source>
        <dbReference type="Proteomes" id="UP000256970"/>
    </source>
</evidence>
<dbReference type="EMBL" id="FNXT01000960">
    <property type="protein sequence ID" value="SZX69856.1"/>
    <property type="molecule type" value="Genomic_DNA"/>
</dbReference>
<dbReference type="InterPro" id="IPR006464">
    <property type="entry name" value="AcTrfase_RimI/Ard1"/>
</dbReference>
<dbReference type="Gene3D" id="3.40.630.30">
    <property type="match status" value="1"/>
</dbReference>
<dbReference type="NCBIfam" id="TIGR01575">
    <property type="entry name" value="rimI"/>
    <property type="match status" value="1"/>
</dbReference>
<dbReference type="SUPFAM" id="SSF55729">
    <property type="entry name" value="Acyl-CoA N-acyltransferases (Nat)"/>
    <property type="match status" value="1"/>
</dbReference>
<sequence length="196" mass="20415">MGQLRCSSNCKLPRRSAAISSCSSTQQASYRLRPPLATDVPKLAVIEQLCGEFSANWSTADIQDELGKAISCVLVAADSSSDEALGYIVGWLFAGELQVLELAVDPGSQSKGIGSGLLAGLMQQCRCDADGVEVVLEVKAHNTRAIGLYRRHGFADVGLRRKYYADGSDALLMTRHAGAAAVSGPAPGADAGTAAS</sequence>
<feature type="domain" description="N-acetyltransferase" evidence="1">
    <location>
        <begin position="30"/>
        <end position="178"/>
    </location>
</feature>
<dbReference type="CDD" id="cd04301">
    <property type="entry name" value="NAT_SF"/>
    <property type="match status" value="1"/>
</dbReference>
<reference evidence="2 3" key="1">
    <citation type="submission" date="2016-10" db="EMBL/GenBank/DDBJ databases">
        <authorList>
            <person name="Cai Z."/>
        </authorList>
    </citation>
    <scope>NUCLEOTIDE SEQUENCE [LARGE SCALE GENOMIC DNA]</scope>
</reference>
<dbReference type="Proteomes" id="UP000256970">
    <property type="component" value="Unassembled WGS sequence"/>
</dbReference>
<keyword evidence="3" id="KW-1185">Reference proteome</keyword>
<dbReference type="GO" id="GO:0008080">
    <property type="term" value="F:N-acetyltransferase activity"/>
    <property type="evidence" value="ECO:0007669"/>
    <property type="project" value="InterPro"/>
</dbReference>
<accession>A0A383VZM7</accession>
<gene>
    <name evidence="2" type="ORF">BQ4739_LOCUS10126</name>
</gene>
<dbReference type="Pfam" id="PF00583">
    <property type="entry name" value="Acetyltransf_1"/>
    <property type="match status" value="1"/>
</dbReference>
<dbReference type="STRING" id="3088.A0A383VZM7"/>
<name>A0A383VZM7_TETOB</name>
<protein>
    <recommendedName>
        <fullName evidence="1">N-acetyltransferase domain-containing protein</fullName>
    </recommendedName>
</protein>
<dbReference type="PANTHER" id="PTHR43617">
    <property type="entry name" value="L-AMINO ACID N-ACETYLTRANSFERASE"/>
    <property type="match status" value="1"/>
</dbReference>
<proteinExistence type="predicted"/>